<gene>
    <name evidence="2" type="ORF">OEA41_008951</name>
</gene>
<organism evidence="2 3">
    <name type="scientific">Lepraria neglecta</name>
    <dbReference type="NCBI Taxonomy" id="209136"/>
    <lineage>
        <taxon>Eukaryota</taxon>
        <taxon>Fungi</taxon>
        <taxon>Dikarya</taxon>
        <taxon>Ascomycota</taxon>
        <taxon>Pezizomycotina</taxon>
        <taxon>Lecanoromycetes</taxon>
        <taxon>OSLEUM clade</taxon>
        <taxon>Lecanoromycetidae</taxon>
        <taxon>Lecanorales</taxon>
        <taxon>Lecanorineae</taxon>
        <taxon>Stereocaulaceae</taxon>
        <taxon>Lepraria</taxon>
    </lineage>
</organism>
<dbReference type="InterPro" id="IPR027417">
    <property type="entry name" value="P-loop_NTPase"/>
</dbReference>
<protein>
    <submittedName>
        <fullName evidence="2">Uncharacterized protein</fullName>
    </submittedName>
</protein>
<reference evidence="2" key="1">
    <citation type="submission" date="2022-11" db="EMBL/GenBank/DDBJ databases">
        <title>Chromosomal genome sequence assembly and mating type (MAT) locus characterization of the leprose asexual lichenized fungus Lepraria neglecta (Nyl.) Erichsen.</title>
        <authorList>
            <person name="Allen J.L."/>
            <person name="Pfeffer B."/>
        </authorList>
    </citation>
    <scope>NUCLEOTIDE SEQUENCE</scope>
    <source>
        <strain evidence="2">Allen 5258</strain>
    </source>
</reference>
<dbReference type="Proteomes" id="UP001276659">
    <property type="component" value="Unassembled WGS sequence"/>
</dbReference>
<feature type="region of interest" description="Disordered" evidence="1">
    <location>
        <begin position="1"/>
        <end position="27"/>
    </location>
</feature>
<evidence type="ECO:0000313" key="2">
    <source>
        <dbReference type="EMBL" id="KAK3169567.1"/>
    </source>
</evidence>
<evidence type="ECO:0000256" key="1">
    <source>
        <dbReference type="SAM" id="MobiDB-lite"/>
    </source>
</evidence>
<comment type="caution">
    <text evidence="2">The sequence shown here is derived from an EMBL/GenBank/DDBJ whole genome shotgun (WGS) entry which is preliminary data.</text>
</comment>
<sequence>MHAVRNANHFQKSTGAEDSCFSDPAANAQPDYAEKLRKWKKDDLQEFNSQAFEEILREVYDLIGLSEPEPGSPYGEAKKTFADDILRIEICGPEQQHLSVIDVPGIFRKTTTGVTTKANVPMVRNMVSSYMQNPRSAMLAENGPTIKFSEGVSFNKTATSQEDAKDSDDGADYLRVRYHVNHCELDDLIQDDSKVAPPKETGIKSWLADVYKDSQGFEQGVSDPALLPIVWKKQSEKWDALALAYINDVVSIVHSFTVDLLSKIYKDEQIRRGLSSVILEELTERYKKGIDHTRYLLAVERSGTPLTTNHHFADNLEKW</sequence>
<accession>A0AAD9Z402</accession>
<dbReference type="AlphaFoldDB" id="A0AAD9Z402"/>
<proteinExistence type="predicted"/>
<evidence type="ECO:0000313" key="3">
    <source>
        <dbReference type="Proteomes" id="UP001276659"/>
    </source>
</evidence>
<dbReference type="Gene3D" id="3.40.50.300">
    <property type="entry name" value="P-loop containing nucleotide triphosphate hydrolases"/>
    <property type="match status" value="1"/>
</dbReference>
<dbReference type="EMBL" id="JASNWA010000009">
    <property type="protein sequence ID" value="KAK3169567.1"/>
    <property type="molecule type" value="Genomic_DNA"/>
</dbReference>
<keyword evidence="3" id="KW-1185">Reference proteome</keyword>
<name>A0AAD9Z402_9LECA</name>